<dbReference type="InterPro" id="IPR005225">
    <property type="entry name" value="Small_GTP-bd"/>
</dbReference>
<organism evidence="2 3">
    <name type="scientific">Bonamia ostreae</name>
    <dbReference type="NCBI Taxonomy" id="126728"/>
    <lineage>
        <taxon>Eukaryota</taxon>
        <taxon>Sar</taxon>
        <taxon>Rhizaria</taxon>
        <taxon>Endomyxa</taxon>
        <taxon>Ascetosporea</taxon>
        <taxon>Haplosporida</taxon>
        <taxon>Bonamia</taxon>
    </lineage>
</organism>
<gene>
    <name evidence="2" type="primary">RAB2BV</name>
    <name evidence="2" type="ORF">MHBO_003543</name>
</gene>
<dbReference type="NCBIfam" id="TIGR00231">
    <property type="entry name" value="small_GTP"/>
    <property type="match status" value="1"/>
</dbReference>
<keyword evidence="3" id="KW-1185">Reference proteome</keyword>
<dbReference type="InterPro" id="IPR050209">
    <property type="entry name" value="Rab_GTPases_membrane_traffic"/>
</dbReference>
<dbReference type="Proteomes" id="UP001439008">
    <property type="component" value="Unassembled WGS sequence"/>
</dbReference>
<evidence type="ECO:0000313" key="2">
    <source>
        <dbReference type="EMBL" id="MES1922027.1"/>
    </source>
</evidence>
<dbReference type="SMART" id="SM00173">
    <property type="entry name" value="RAS"/>
    <property type="match status" value="1"/>
</dbReference>
<dbReference type="InterPro" id="IPR001806">
    <property type="entry name" value="Small_GTPase"/>
</dbReference>
<dbReference type="PROSITE" id="PS51421">
    <property type="entry name" value="RAS"/>
    <property type="match status" value="1"/>
</dbReference>
<evidence type="ECO:0000256" key="1">
    <source>
        <dbReference type="ARBA" id="ARBA00006270"/>
    </source>
</evidence>
<name>A0ABV2ARN6_9EUKA</name>
<dbReference type="InterPro" id="IPR027417">
    <property type="entry name" value="P-loop_NTPase"/>
</dbReference>
<comment type="similarity">
    <text evidence="1">Belongs to the small GTPase superfamily. Rab family.</text>
</comment>
<proteinExistence type="inferred from homology"/>
<dbReference type="Gene3D" id="3.40.50.300">
    <property type="entry name" value="P-loop containing nucleotide triphosphate hydrolases"/>
    <property type="match status" value="1"/>
</dbReference>
<dbReference type="SUPFAM" id="SSF52540">
    <property type="entry name" value="P-loop containing nucleoside triphosphate hydrolases"/>
    <property type="match status" value="1"/>
</dbReference>
<accession>A0ABV2ARN6</accession>
<dbReference type="PANTHER" id="PTHR47979">
    <property type="entry name" value="DRAB11-RELATED"/>
    <property type="match status" value="1"/>
</dbReference>
<dbReference type="SMART" id="SM00175">
    <property type="entry name" value="RAB"/>
    <property type="match status" value="1"/>
</dbReference>
<comment type="caution">
    <text evidence="2">The sequence shown here is derived from an EMBL/GenBank/DDBJ whole genome shotgun (WGS) entry which is preliminary data.</text>
</comment>
<dbReference type="EMBL" id="JBDODL010002101">
    <property type="protein sequence ID" value="MES1922027.1"/>
    <property type="molecule type" value="Genomic_DNA"/>
</dbReference>
<evidence type="ECO:0000313" key="3">
    <source>
        <dbReference type="Proteomes" id="UP001439008"/>
    </source>
</evidence>
<protein>
    <submittedName>
        <fullName evidence="2">Ras-related protein Rab2BV</fullName>
    </submittedName>
</protein>
<dbReference type="PRINTS" id="PR00449">
    <property type="entry name" value="RASTRNSFRMNG"/>
</dbReference>
<reference evidence="2 3" key="1">
    <citation type="journal article" date="2024" name="BMC Biol.">
        <title>Comparative genomics of Ascetosporea gives new insight into the evolutionary basis for animal parasitism in Rhizaria.</title>
        <authorList>
            <person name="Hiltunen Thoren M."/>
            <person name="Onut-Brannstrom I."/>
            <person name="Alfjorden A."/>
            <person name="Peckova H."/>
            <person name="Swords F."/>
            <person name="Hooper C."/>
            <person name="Holzer A.S."/>
            <person name="Bass D."/>
            <person name="Burki F."/>
        </authorList>
    </citation>
    <scope>NUCLEOTIDE SEQUENCE [LARGE SCALE GENOMIC DNA]</scope>
    <source>
        <strain evidence="2">20-A016</strain>
    </source>
</reference>
<dbReference type="Pfam" id="PF00071">
    <property type="entry name" value="Ras"/>
    <property type="match status" value="1"/>
</dbReference>
<dbReference type="SMART" id="SM00174">
    <property type="entry name" value="RHO"/>
    <property type="match status" value="1"/>
</dbReference>
<sequence length="134" mass="15363">MPSEYDYLYKIVLIGDSGVGKTNIISRFHHNEFSKEFKTTIGVEFSSKTVQLNGKKIKAQIWDTAGQERYRAITAAYYRGAKGAFIVFDISSKQSFDNVAKWHEELVNASQDKIGFEVVICRNNVGWKQVRFEQ</sequence>
<dbReference type="PROSITE" id="PS51419">
    <property type="entry name" value="RAB"/>
    <property type="match status" value="1"/>
</dbReference>